<evidence type="ECO:0000259" key="5">
    <source>
        <dbReference type="PROSITE" id="PS50977"/>
    </source>
</evidence>
<feature type="DNA-binding region" description="H-T-H motif" evidence="3">
    <location>
        <begin position="91"/>
        <end position="110"/>
    </location>
</feature>
<evidence type="ECO:0000313" key="7">
    <source>
        <dbReference type="Proteomes" id="UP000216133"/>
    </source>
</evidence>
<keyword evidence="2 3" id="KW-0238">DNA-binding</keyword>
<keyword evidence="4" id="KW-0812">Transmembrane</keyword>
<dbReference type="SUPFAM" id="SSF46689">
    <property type="entry name" value="Homeodomain-like"/>
    <property type="match status" value="1"/>
</dbReference>
<feature type="transmembrane region" description="Helical" evidence="4">
    <location>
        <begin position="15"/>
        <end position="35"/>
    </location>
</feature>
<evidence type="ECO:0000256" key="2">
    <source>
        <dbReference type="ARBA" id="ARBA00023125"/>
    </source>
</evidence>
<accession>A0A268RWY1</accession>
<dbReference type="PRINTS" id="PR00455">
    <property type="entry name" value="HTHTETR"/>
</dbReference>
<reference evidence="6 7" key="1">
    <citation type="submission" date="2017-07" db="EMBL/GenBank/DDBJ databases">
        <title>Isolation and whole genome analysis of endospore-forming bacteria from heroin.</title>
        <authorList>
            <person name="Kalinowski J."/>
            <person name="Ahrens B."/>
            <person name="Al-Dilaimi A."/>
            <person name="Winkler A."/>
            <person name="Wibberg D."/>
            <person name="Schleenbecker U."/>
            <person name="Ruckert C."/>
            <person name="Wolfel R."/>
            <person name="Grass G."/>
        </authorList>
    </citation>
    <scope>NUCLEOTIDE SEQUENCE [LARGE SCALE GENOMIC DNA]</scope>
    <source>
        <strain evidence="6 7">7523-2</strain>
    </source>
</reference>
<dbReference type="GO" id="GO:0003677">
    <property type="term" value="F:DNA binding"/>
    <property type="evidence" value="ECO:0007669"/>
    <property type="project" value="UniProtKB-UniRule"/>
</dbReference>
<keyword evidence="1" id="KW-0678">Repressor</keyword>
<comment type="caution">
    <text evidence="6">The sequence shown here is derived from an EMBL/GenBank/DDBJ whole genome shotgun (WGS) entry which is preliminary data.</text>
</comment>
<dbReference type="InterPro" id="IPR009057">
    <property type="entry name" value="Homeodomain-like_sf"/>
</dbReference>
<gene>
    <name evidence="6" type="ORF">CHH61_17040</name>
</gene>
<evidence type="ECO:0000256" key="4">
    <source>
        <dbReference type="SAM" id="Phobius"/>
    </source>
</evidence>
<feature type="domain" description="HTH tetR-type" evidence="5">
    <location>
        <begin position="68"/>
        <end position="128"/>
    </location>
</feature>
<keyword evidence="4" id="KW-0472">Membrane</keyword>
<dbReference type="Pfam" id="PF00440">
    <property type="entry name" value="TetR_N"/>
    <property type="match status" value="1"/>
</dbReference>
<proteinExistence type="predicted"/>
<dbReference type="PANTHER" id="PTHR43479:SF22">
    <property type="entry name" value="TRANSCRIPTIONAL REGULATOR, TETR FAMILY"/>
    <property type="match status" value="1"/>
</dbReference>
<evidence type="ECO:0000256" key="3">
    <source>
        <dbReference type="PROSITE-ProRule" id="PRU00335"/>
    </source>
</evidence>
<sequence length="362" mass="42424">MFCHSITPSKLSVQYIYTSSIPITRFIILLSIPLFKRKSCDLFFLQMYGSIKIGRLVQIIQYGVTQLQKRKEHVIETALNLFLKSGIQGTSIQTIIDKSGISKGTFYNYFQSKNDLLYGIIKLIHNKVLAKRKEIEDDPTITGMEQFTKQTILFSKTNKKYNLFPLFEQIFLSDDPSLKKLFQQYFFHEIEWIQKQFVRLFGEEIKPYSLDGALIFNGIVHQFMRVKMISKKEEDQFYENVIRYAAERAGEFFSTMQQTPKAPLFTESLLRDWLDQKATTPMKNQRHFETAHNTLKTAILSANHDTQIEKGLIEGLEFIEHELKQQEPRTFVIESILLSFTAHASEWKETLHHYKKALEPFM</sequence>
<dbReference type="Proteomes" id="UP000216133">
    <property type="component" value="Unassembled WGS sequence"/>
</dbReference>
<dbReference type="EMBL" id="NPBS01000093">
    <property type="protein sequence ID" value="PAF24759.1"/>
    <property type="molecule type" value="Genomic_DNA"/>
</dbReference>
<evidence type="ECO:0000313" key="6">
    <source>
        <dbReference type="EMBL" id="PAF24759.1"/>
    </source>
</evidence>
<evidence type="ECO:0000256" key="1">
    <source>
        <dbReference type="ARBA" id="ARBA00022491"/>
    </source>
</evidence>
<keyword evidence="4" id="KW-1133">Transmembrane helix</keyword>
<dbReference type="PANTHER" id="PTHR43479">
    <property type="entry name" value="ACREF/ENVCD OPERON REPRESSOR-RELATED"/>
    <property type="match status" value="1"/>
</dbReference>
<dbReference type="PROSITE" id="PS01081">
    <property type="entry name" value="HTH_TETR_1"/>
    <property type="match status" value="1"/>
</dbReference>
<dbReference type="InterPro" id="IPR001647">
    <property type="entry name" value="HTH_TetR"/>
</dbReference>
<dbReference type="InterPro" id="IPR050624">
    <property type="entry name" value="HTH-type_Tx_Regulator"/>
</dbReference>
<dbReference type="InterPro" id="IPR023772">
    <property type="entry name" value="DNA-bd_HTH_TetR-type_CS"/>
</dbReference>
<organism evidence="6 7">
    <name type="scientific">Shouchella clausii</name>
    <name type="common">Alkalihalobacillus clausii</name>
    <dbReference type="NCBI Taxonomy" id="79880"/>
    <lineage>
        <taxon>Bacteria</taxon>
        <taxon>Bacillati</taxon>
        <taxon>Bacillota</taxon>
        <taxon>Bacilli</taxon>
        <taxon>Bacillales</taxon>
        <taxon>Bacillaceae</taxon>
        <taxon>Shouchella</taxon>
    </lineage>
</organism>
<protein>
    <recommendedName>
        <fullName evidence="5">HTH tetR-type domain-containing protein</fullName>
    </recommendedName>
</protein>
<dbReference type="PROSITE" id="PS50977">
    <property type="entry name" value="HTH_TETR_2"/>
    <property type="match status" value="1"/>
</dbReference>
<dbReference type="AlphaFoldDB" id="A0A268RWY1"/>
<name>A0A268RWY1_SHOCL</name>
<dbReference type="Gene3D" id="1.10.357.10">
    <property type="entry name" value="Tetracycline Repressor, domain 2"/>
    <property type="match status" value="1"/>
</dbReference>